<dbReference type="PANTHER" id="PTHR10962:SF1">
    <property type="entry name" value="INTEGRAL MEMBRANE PROTEIN 2"/>
    <property type="match status" value="1"/>
</dbReference>
<dbReference type="SMART" id="SM01039">
    <property type="entry name" value="BRICHOS"/>
    <property type="match status" value="1"/>
</dbReference>
<organism evidence="11 12">
    <name type="scientific">Cherax quadricarinatus</name>
    <name type="common">Australian red claw crayfish</name>
    <dbReference type="NCBI Taxonomy" id="27406"/>
    <lineage>
        <taxon>Eukaryota</taxon>
        <taxon>Metazoa</taxon>
        <taxon>Ecdysozoa</taxon>
        <taxon>Arthropoda</taxon>
        <taxon>Crustacea</taxon>
        <taxon>Multicrustacea</taxon>
        <taxon>Malacostraca</taxon>
        <taxon>Eumalacostraca</taxon>
        <taxon>Eucarida</taxon>
        <taxon>Decapoda</taxon>
        <taxon>Pleocyemata</taxon>
        <taxon>Astacidea</taxon>
        <taxon>Parastacoidea</taxon>
        <taxon>Parastacidae</taxon>
        <taxon>Cherax</taxon>
    </lineage>
</organism>
<evidence type="ECO:0000313" key="11">
    <source>
        <dbReference type="EMBL" id="KAK8723778.1"/>
    </source>
</evidence>
<keyword evidence="6 9" id="KW-0472">Membrane</keyword>
<evidence type="ECO:0000256" key="4">
    <source>
        <dbReference type="ARBA" id="ARBA00022968"/>
    </source>
</evidence>
<evidence type="ECO:0000256" key="1">
    <source>
        <dbReference type="ARBA" id="ARBA00004606"/>
    </source>
</evidence>
<dbReference type="Pfam" id="PF04089">
    <property type="entry name" value="BRICHOS"/>
    <property type="match status" value="1"/>
</dbReference>
<reference evidence="11 12" key="1">
    <citation type="journal article" date="2024" name="BMC Genomics">
        <title>Genome assembly of redclaw crayfish (Cherax quadricarinatus) provides insights into its immune adaptation and hypoxia tolerance.</title>
        <authorList>
            <person name="Liu Z."/>
            <person name="Zheng J."/>
            <person name="Li H."/>
            <person name="Fang K."/>
            <person name="Wang S."/>
            <person name="He J."/>
            <person name="Zhou D."/>
            <person name="Weng S."/>
            <person name="Chi M."/>
            <person name="Gu Z."/>
            <person name="He J."/>
            <person name="Li F."/>
            <person name="Wang M."/>
        </authorList>
    </citation>
    <scope>NUCLEOTIDE SEQUENCE [LARGE SCALE GENOMIC DNA]</scope>
    <source>
        <strain evidence="11">ZL_2023a</strain>
    </source>
</reference>
<keyword evidence="9" id="KW-1003">Cell membrane</keyword>
<keyword evidence="7" id="KW-1015">Disulfide bond</keyword>
<dbReference type="InterPro" id="IPR040145">
    <property type="entry name" value="ITM2"/>
</dbReference>
<protein>
    <recommendedName>
        <fullName evidence="9">Integral membrane protein 2</fullName>
    </recommendedName>
</protein>
<comment type="similarity">
    <text evidence="2 9">Belongs to the ITM2 family.</text>
</comment>
<feature type="domain" description="BRICHOS" evidence="10">
    <location>
        <begin position="158"/>
        <end position="253"/>
    </location>
</feature>
<dbReference type="AlphaFoldDB" id="A0AAW0W2E7"/>
<dbReference type="EMBL" id="JARKIK010000088">
    <property type="protein sequence ID" value="KAK8723778.1"/>
    <property type="molecule type" value="Genomic_DNA"/>
</dbReference>
<feature type="transmembrane region" description="Helical" evidence="9">
    <location>
        <begin position="56"/>
        <end position="80"/>
    </location>
</feature>
<evidence type="ECO:0000256" key="6">
    <source>
        <dbReference type="ARBA" id="ARBA00023136"/>
    </source>
</evidence>
<keyword evidence="3 9" id="KW-0812">Transmembrane</keyword>
<dbReference type="Proteomes" id="UP001445076">
    <property type="component" value="Unassembled WGS sequence"/>
</dbReference>
<dbReference type="PROSITE" id="PS50869">
    <property type="entry name" value="BRICHOS"/>
    <property type="match status" value="1"/>
</dbReference>
<comment type="caution">
    <text evidence="11">The sequence shown here is derived from an EMBL/GenBank/DDBJ whole genome shotgun (WGS) entry which is preliminary data.</text>
</comment>
<dbReference type="GO" id="GO:0005886">
    <property type="term" value="C:plasma membrane"/>
    <property type="evidence" value="ECO:0007669"/>
    <property type="project" value="UniProtKB-UniRule"/>
</dbReference>
<gene>
    <name evidence="11" type="ORF">OTU49_011542</name>
</gene>
<comment type="subcellular location">
    <subcellularLocation>
        <location evidence="1 9">Membrane</location>
        <topology evidence="1 9">Single-pass type II membrane protein</topology>
    </subcellularLocation>
</comment>
<evidence type="ECO:0000256" key="3">
    <source>
        <dbReference type="ARBA" id="ARBA00022692"/>
    </source>
</evidence>
<dbReference type="GO" id="GO:0005794">
    <property type="term" value="C:Golgi apparatus"/>
    <property type="evidence" value="ECO:0007669"/>
    <property type="project" value="TreeGrafter"/>
</dbReference>
<name>A0AAW0W2E7_CHEQU</name>
<proteinExistence type="inferred from homology"/>
<keyword evidence="12" id="KW-1185">Reference proteome</keyword>
<evidence type="ECO:0000256" key="5">
    <source>
        <dbReference type="ARBA" id="ARBA00022989"/>
    </source>
</evidence>
<accession>A0AAW0W2E7</accession>
<sequence length="298" mass="34070">MTIVTKPKTDKKLEKPLVANEIVGTECGVDHTVLDPNSGDVEAWLSSSARRRVSTATTICVFITALMVMSIGIIGGVYLYRAFSRHQMSRFRGWCGIPYERDSLHLMGNPKLPLGGNPAIYKGDDDDAEWTTSDRLFKEEFELDLEEDSFENIHVPDFGIGRQGRFIHDFKANKTGIIDLTYGRCYVMPLDHDHVLPPRTLLDLIKKMWMGYYNVDTQVVRETMRVTYPPVEDFNTLGTHIARYCANFTTFRLERVYPHDMKKRSVSEGKEIEFVEFAGKKIVQLTIQDDGSETQQEQ</sequence>
<keyword evidence="5 9" id="KW-1133">Transmembrane helix</keyword>
<evidence type="ECO:0000256" key="2">
    <source>
        <dbReference type="ARBA" id="ARBA00006794"/>
    </source>
</evidence>
<evidence type="ECO:0000256" key="8">
    <source>
        <dbReference type="ARBA" id="ARBA00023180"/>
    </source>
</evidence>
<keyword evidence="4 9" id="KW-0735">Signal-anchor</keyword>
<dbReference type="PANTHER" id="PTHR10962">
    <property type="entry name" value="INTEGRAL TRANSMEMBRANE PROTEIN 2"/>
    <property type="match status" value="1"/>
</dbReference>
<dbReference type="GO" id="GO:0001540">
    <property type="term" value="F:amyloid-beta binding"/>
    <property type="evidence" value="ECO:0007669"/>
    <property type="project" value="TreeGrafter"/>
</dbReference>
<evidence type="ECO:0000313" key="12">
    <source>
        <dbReference type="Proteomes" id="UP001445076"/>
    </source>
</evidence>
<evidence type="ECO:0000259" key="10">
    <source>
        <dbReference type="PROSITE" id="PS50869"/>
    </source>
</evidence>
<dbReference type="GO" id="GO:0070062">
    <property type="term" value="C:extracellular exosome"/>
    <property type="evidence" value="ECO:0007669"/>
    <property type="project" value="TreeGrafter"/>
</dbReference>
<evidence type="ECO:0000256" key="7">
    <source>
        <dbReference type="ARBA" id="ARBA00023157"/>
    </source>
</evidence>
<dbReference type="InterPro" id="IPR007084">
    <property type="entry name" value="BRICHOS_dom"/>
</dbReference>
<dbReference type="GO" id="GO:0042985">
    <property type="term" value="P:negative regulation of amyloid precursor protein biosynthetic process"/>
    <property type="evidence" value="ECO:0007669"/>
    <property type="project" value="TreeGrafter"/>
</dbReference>
<keyword evidence="8" id="KW-0325">Glycoprotein</keyword>
<evidence type="ECO:0000256" key="9">
    <source>
        <dbReference type="RuleBase" id="RU367061"/>
    </source>
</evidence>